<reference evidence="5 6" key="1">
    <citation type="journal article" date="2014" name="Genome Announc.">
        <title>Draft Genome Sequences of Marine Flavobacterium Algibacter lectus Strains SS8 and NR4.</title>
        <authorList>
            <person name="Takatani N."/>
            <person name="Nakanishi M."/>
            <person name="Meirelles P."/>
            <person name="Mino S."/>
            <person name="Suda W."/>
            <person name="Oshima K."/>
            <person name="Hattori M."/>
            <person name="Ohkuma M."/>
            <person name="Hosokawa M."/>
            <person name="Miyashita K."/>
            <person name="Thompson F.L."/>
            <person name="Niwa A."/>
            <person name="Sawabe T."/>
            <person name="Sawabe T."/>
        </authorList>
    </citation>
    <scope>NUCLEOTIDE SEQUENCE [LARGE SCALE GENOMIC DNA]</scope>
    <source>
        <strain evidence="6">JCM19274</strain>
    </source>
</reference>
<dbReference type="RefSeq" id="WP_193747293.1">
    <property type="nucleotide sequence ID" value="NZ_BBNU01000021.1"/>
</dbReference>
<comment type="subunit">
    <text evidence="2">Monomer.</text>
</comment>
<comment type="cofactor">
    <cofactor evidence="1">
        <name>Ca(2+)</name>
        <dbReference type="ChEBI" id="CHEBI:29108"/>
    </cofactor>
</comment>
<evidence type="ECO:0000256" key="1">
    <source>
        <dbReference type="ARBA" id="ARBA00001913"/>
    </source>
</evidence>
<dbReference type="Proteomes" id="UP000029643">
    <property type="component" value="Unassembled WGS sequence"/>
</dbReference>
<dbReference type="Gene3D" id="2.70.98.10">
    <property type="match status" value="1"/>
</dbReference>
<dbReference type="GO" id="GO:0005975">
    <property type="term" value="P:carbohydrate metabolic process"/>
    <property type="evidence" value="ECO:0007669"/>
    <property type="project" value="InterPro"/>
</dbReference>
<proteinExistence type="predicted"/>
<dbReference type="EMBL" id="BBNU01000021">
    <property type="protein sequence ID" value="GAL82078.1"/>
    <property type="molecule type" value="Genomic_DNA"/>
</dbReference>
<dbReference type="PANTHER" id="PTHR37322:SF3">
    <property type="entry name" value="CHONDROITIN SULFATE ABC EXOLYASE"/>
    <property type="match status" value="1"/>
</dbReference>
<dbReference type="InterPro" id="IPR011013">
    <property type="entry name" value="Gal_mutarotase_sf_dom"/>
</dbReference>
<sequence length="185" mass="20366">MQTQYGVSLLQRHDADLKNITPGYNFSRALGVTSVASGFSTLEQLVYQKGTSGFVGGVSNSDGMGVFVQEFDATKSDKYANTVASALGFKKSYFFFDNDVVLLASDISNDQKNSNLETGLLQESATDGKNDFAFSNKLKTSNDNYDLNYSSTKVPWMFNNSLHMAYTCCPIRISNCLKANKYLVL</sequence>
<evidence type="ECO:0000313" key="5">
    <source>
        <dbReference type="EMBL" id="GAL82078.1"/>
    </source>
</evidence>
<feature type="domain" description="Polysaccharide lyase family 8 central" evidence="4">
    <location>
        <begin position="5"/>
        <end position="161"/>
    </location>
</feature>
<comment type="caution">
    <text evidence="5">The sequence shown here is derived from an EMBL/GenBank/DDBJ whole genome shotgun (WGS) entry which is preliminary data.</text>
</comment>
<dbReference type="AlphaFoldDB" id="A0A090X0K8"/>
<gene>
    <name evidence="5" type="ORF">JCM19274_2789</name>
</gene>
<keyword evidence="3" id="KW-0106">Calcium</keyword>
<evidence type="ECO:0000313" key="6">
    <source>
        <dbReference type="Proteomes" id="UP000029643"/>
    </source>
</evidence>
<dbReference type="SUPFAM" id="SSF74650">
    <property type="entry name" value="Galactose mutarotase-like"/>
    <property type="match status" value="1"/>
</dbReference>
<name>A0A090X0K8_9FLAO</name>
<dbReference type="GO" id="GO:0030246">
    <property type="term" value="F:carbohydrate binding"/>
    <property type="evidence" value="ECO:0007669"/>
    <property type="project" value="InterPro"/>
</dbReference>
<dbReference type="InterPro" id="IPR014718">
    <property type="entry name" value="GH-type_carb-bd"/>
</dbReference>
<evidence type="ECO:0000259" key="4">
    <source>
        <dbReference type="Pfam" id="PF02278"/>
    </source>
</evidence>
<evidence type="ECO:0000256" key="2">
    <source>
        <dbReference type="ARBA" id="ARBA00011245"/>
    </source>
</evidence>
<evidence type="ECO:0000256" key="3">
    <source>
        <dbReference type="ARBA" id="ARBA00022837"/>
    </source>
</evidence>
<accession>A0A090X0K8</accession>
<dbReference type="InterPro" id="IPR003159">
    <property type="entry name" value="Lyase_8_central_dom"/>
</dbReference>
<organism evidence="5 6">
    <name type="scientific">Algibacter lectus</name>
    <dbReference type="NCBI Taxonomy" id="221126"/>
    <lineage>
        <taxon>Bacteria</taxon>
        <taxon>Pseudomonadati</taxon>
        <taxon>Bacteroidota</taxon>
        <taxon>Flavobacteriia</taxon>
        <taxon>Flavobacteriales</taxon>
        <taxon>Flavobacteriaceae</taxon>
        <taxon>Algibacter</taxon>
    </lineage>
</organism>
<protein>
    <recommendedName>
        <fullName evidence="4">Polysaccharide lyase family 8 central domain-containing protein</fullName>
    </recommendedName>
</protein>
<dbReference type="GO" id="GO:0016829">
    <property type="term" value="F:lyase activity"/>
    <property type="evidence" value="ECO:0007669"/>
    <property type="project" value="InterPro"/>
</dbReference>
<dbReference type="GO" id="GO:0006027">
    <property type="term" value="P:glycosaminoglycan catabolic process"/>
    <property type="evidence" value="ECO:0007669"/>
    <property type="project" value="InterPro"/>
</dbReference>
<dbReference type="InterPro" id="IPR039174">
    <property type="entry name" value="Chondroitin_ABC_lyase"/>
</dbReference>
<dbReference type="Pfam" id="PF02278">
    <property type="entry name" value="Lyase_8"/>
    <property type="match status" value="1"/>
</dbReference>
<dbReference type="PANTHER" id="PTHR37322">
    <property type="match status" value="1"/>
</dbReference>
<dbReference type="GO" id="GO:0005576">
    <property type="term" value="C:extracellular region"/>
    <property type="evidence" value="ECO:0007669"/>
    <property type="project" value="InterPro"/>
</dbReference>